<gene>
    <name evidence="7" type="ORF">GCM10009547_21530</name>
</gene>
<sequence length="232" mass="24763">MFELRNITAGYDTGTVLRDVSLTVPDNATVALLGPNGAGKTTLLRVASGLLKPYSGQILVDGVDVTGAAPHQLARKGVIHVPEGRGIFPSLTVADNVLLQSPPGRYRQGLAIATSTFPRLGERARQIAGTMSGGEQQMLALSHAYVGNPHVVLLDEVSMGLAPKIVEEIFEYLTDLGRRGVAQLLVEQYVGQALRMADFVYILDRGRISFAGEPGEISEETIMNSYLGSLSS</sequence>
<reference evidence="7 8" key="1">
    <citation type="journal article" date="2019" name="Int. J. Syst. Evol. Microbiol.">
        <title>The Global Catalogue of Microorganisms (GCM) 10K type strain sequencing project: providing services to taxonomists for standard genome sequencing and annotation.</title>
        <authorList>
            <consortium name="The Broad Institute Genomics Platform"/>
            <consortium name="The Broad Institute Genome Sequencing Center for Infectious Disease"/>
            <person name="Wu L."/>
            <person name="Ma J."/>
        </authorList>
    </citation>
    <scope>NUCLEOTIDE SEQUENCE [LARGE SCALE GENOMIC DNA]</scope>
    <source>
        <strain evidence="7 8">JCM 10671</strain>
    </source>
</reference>
<evidence type="ECO:0000259" key="6">
    <source>
        <dbReference type="PROSITE" id="PS50893"/>
    </source>
</evidence>
<dbReference type="PANTHER" id="PTHR43820">
    <property type="entry name" value="HIGH-AFFINITY BRANCHED-CHAIN AMINO ACID TRANSPORT ATP-BINDING PROTEIN LIVF"/>
    <property type="match status" value="1"/>
</dbReference>
<name>A0ABN1GT83_9ACTN</name>
<proteinExistence type="inferred from homology"/>
<dbReference type="PANTHER" id="PTHR43820:SF4">
    <property type="entry name" value="HIGH-AFFINITY BRANCHED-CHAIN AMINO ACID TRANSPORT ATP-BINDING PROTEIN LIVF"/>
    <property type="match status" value="1"/>
</dbReference>
<evidence type="ECO:0000256" key="1">
    <source>
        <dbReference type="ARBA" id="ARBA00005417"/>
    </source>
</evidence>
<dbReference type="RefSeq" id="WP_344604505.1">
    <property type="nucleotide sequence ID" value="NZ_BAAAHE010000016.1"/>
</dbReference>
<dbReference type="SUPFAM" id="SSF52540">
    <property type="entry name" value="P-loop containing nucleoside triphosphate hydrolases"/>
    <property type="match status" value="1"/>
</dbReference>
<feature type="domain" description="ABC transporter" evidence="6">
    <location>
        <begin position="2"/>
        <end position="230"/>
    </location>
</feature>
<evidence type="ECO:0000313" key="7">
    <source>
        <dbReference type="EMBL" id="GAA0618850.1"/>
    </source>
</evidence>
<dbReference type="CDD" id="cd03224">
    <property type="entry name" value="ABC_TM1139_LivF_branched"/>
    <property type="match status" value="1"/>
</dbReference>
<dbReference type="InterPro" id="IPR003593">
    <property type="entry name" value="AAA+_ATPase"/>
</dbReference>
<dbReference type="InterPro" id="IPR052156">
    <property type="entry name" value="BCAA_Transport_ATP-bd_LivF"/>
</dbReference>
<keyword evidence="2" id="KW-0813">Transport</keyword>
<protein>
    <submittedName>
        <fullName evidence="7">ABC transporter ATP-binding protein</fullName>
    </submittedName>
</protein>
<accession>A0ABN1GT83</accession>
<evidence type="ECO:0000256" key="3">
    <source>
        <dbReference type="ARBA" id="ARBA00022741"/>
    </source>
</evidence>
<dbReference type="SMART" id="SM00382">
    <property type="entry name" value="AAA"/>
    <property type="match status" value="1"/>
</dbReference>
<comment type="caution">
    <text evidence="7">The sequence shown here is derived from an EMBL/GenBank/DDBJ whole genome shotgun (WGS) entry which is preliminary data.</text>
</comment>
<comment type="similarity">
    <text evidence="1">Belongs to the ABC transporter superfamily.</text>
</comment>
<evidence type="ECO:0000313" key="8">
    <source>
        <dbReference type="Proteomes" id="UP001500957"/>
    </source>
</evidence>
<keyword evidence="8" id="KW-1185">Reference proteome</keyword>
<keyword evidence="4 7" id="KW-0067">ATP-binding</keyword>
<evidence type="ECO:0000256" key="4">
    <source>
        <dbReference type="ARBA" id="ARBA00022840"/>
    </source>
</evidence>
<keyword evidence="5" id="KW-0029">Amino-acid transport</keyword>
<evidence type="ECO:0000256" key="5">
    <source>
        <dbReference type="ARBA" id="ARBA00022970"/>
    </source>
</evidence>
<dbReference type="InterPro" id="IPR003439">
    <property type="entry name" value="ABC_transporter-like_ATP-bd"/>
</dbReference>
<dbReference type="PROSITE" id="PS50893">
    <property type="entry name" value="ABC_TRANSPORTER_2"/>
    <property type="match status" value="1"/>
</dbReference>
<dbReference type="InterPro" id="IPR027417">
    <property type="entry name" value="P-loop_NTPase"/>
</dbReference>
<organism evidence="7 8">
    <name type="scientific">Sporichthya brevicatena</name>
    <dbReference type="NCBI Taxonomy" id="171442"/>
    <lineage>
        <taxon>Bacteria</taxon>
        <taxon>Bacillati</taxon>
        <taxon>Actinomycetota</taxon>
        <taxon>Actinomycetes</taxon>
        <taxon>Sporichthyales</taxon>
        <taxon>Sporichthyaceae</taxon>
        <taxon>Sporichthya</taxon>
    </lineage>
</organism>
<dbReference type="Proteomes" id="UP001500957">
    <property type="component" value="Unassembled WGS sequence"/>
</dbReference>
<dbReference type="Pfam" id="PF00005">
    <property type="entry name" value="ABC_tran"/>
    <property type="match status" value="1"/>
</dbReference>
<dbReference type="GO" id="GO:0005524">
    <property type="term" value="F:ATP binding"/>
    <property type="evidence" value="ECO:0007669"/>
    <property type="project" value="UniProtKB-KW"/>
</dbReference>
<dbReference type="EMBL" id="BAAAHE010000016">
    <property type="protein sequence ID" value="GAA0618850.1"/>
    <property type="molecule type" value="Genomic_DNA"/>
</dbReference>
<evidence type="ECO:0000256" key="2">
    <source>
        <dbReference type="ARBA" id="ARBA00022448"/>
    </source>
</evidence>
<dbReference type="Gene3D" id="3.40.50.300">
    <property type="entry name" value="P-loop containing nucleotide triphosphate hydrolases"/>
    <property type="match status" value="1"/>
</dbReference>
<keyword evidence="3" id="KW-0547">Nucleotide-binding</keyword>